<dbReference type="InterPro" id="IPR027417">
    <property type="entry name" value="P-loop_NTPase"/>
</dbReference>
<dbReference type="OrthoDB" id="517095at2"/>
<dbReference type="InterPro" id="IPR011990">
    <property type="entry name" value="TPR-like_helical_dom_sf"/>
</dbReference>
<accession>A0A3S0XL75</accession>
<sequence>MSTFTTLRDRDAWNTIRGYVYQVDLTIERWLNLQLGQTLELECGEDIDIVSRSLTATPDEQQRLLEQVKHRDDSITLKTPEAVTAIACFIEHRQSNPSANLVFRFTTNSKIGKERLSLIPNKTPAIGAWEQIRQGKWQAATQREVLEGIRKILNSAKKPDKLHDNTWQIFRDFITTASDDQLLDLICKFEWSTNAPEALSLSPKLQKLLIEQHATDNLQAQEQYQRLFLYVFKLLSQRGSKQLTVDELTQQLSLPPLSESDRQLLNNLWVLVQAIESRVGTLEQGLSQTNQAITLINAEVQRLAREQGIDASIRYTVTTPILDVPPSVKHLSSRAETVNNLTGLFSSHTWIAIHGSAGTGKTQLAILVVRACSVTTAWLRLRGLTTEQACVRLDAAWDTLMRSPSQMLVLDDIPRLLGGDEFSERLLLLANSCREKGVHLLSTSCYELPLNLRESLNVQTLYVMEIPLLNNQEASEMLLAYGAPPSLLTTKLVTFINGLAKQHPLLLAATARYLLQQNWQFTEDVLEGLFKSEYTAELNNETISRLLVTIEDTKTRELLYRLNLVQRHFSLDDMQAVASVKPIVERPRERLNTLIGLWVQRDDNNRLLVSPLVQALGSNDLLIETRKECHFLLGERIIRKKQLNQVDGMQALIHFCGAENFNRAGWLLISGLRSLMDLDVLVDDKGLLLLWSDQQLPEQMELTTRLFLRGLQIVVRHKYGMSISYLVEDLDALFRQASEKEAVAVVGVILLVDSLFSQYDPMCMNRYVRSALQLWSEIKMPDTGELLFPDGEPLEILIWTNLKQGIASFDHLRDWIYTLEHLTDGQRRRAFTDGFAELGCLIVSEDLYHKEEAKPRENQQWHIVFDALRELAERASQLEIKLLWACAVRTQIAVLGTNLNDIDAAVTAAEAVISQSDEPRIQLLIAECMGRQYFNAHRNSEALTWLNKAISQDTTSYPTVRLDALMLASRAVAPEDPDAALKYVQQAAKLAQSNDAISENTLVKTLGELAIARWLARDLAGAFEPWEQAAERLFACKTDSDDWKELFVVFSHVSGYLVSLACRGIPPTNTLDGGPYVAPERGFFFTHRPQMAARYNNSYDSFLTVHLADFAEATGDEEQAAKWALKGIEVARQTNQLTALPVLGTNAIPHLLLDSRYVEVLDFAIETGAILIASKQRFDAGMNALEPNLNVEALLGSKPNELWLRAERDAATMGLLPIVFRLATVAISQPELIQVQAQEVVAACQQVSAIAFDQVLWVTASELIEQIYLQQASFEELINRSNGFTPEHEILWAIGYLVASLQNKATPQSALMTHLYVTHYLYKWLTPSSATYRRIVLPFLLRYWTNTFEKTRFRFSTPRLIESELSEAQSIPETQRAQSILKTIASGLGVGIPSNFEQWLHGHILRA</sequence>
<dbReference type="SUPFAM" id="SSF81901">
    <property type="entry name" value="HCP-like"/>
    <property type="match status" value="1"/>
</dbReference>
<reference evidence="1 2" key="1">
    <citation type="journal article" date="2019" name="Genome Biol. Evol.">
        <title>Day and night: Metabolic profiles and evolutionary relationships of six axenic non-marine cyanobacteria.</title>
        <authorList>
            <person name="Will S.E."/>
            <person name="Henke P."/>
            <person name="Boedeker C."/>
            <person name="Huang S."/>
            <person name="Brinkmann H."/>
            <person name="Rohde M."/>
            <person name="Jarek M."/>
            <person name="Friedl T."/>
            <person name="Seufert S."/>
            <person name="Schumacher M."/>
            <person name="Overmann J."/>
            <person name="Neumann-Schaal M."/>
            <person name="Petersen J."/>
        </authorList>
    </citation>
    <scope>NUCLEOTIDE SEQUENCE [LARGE SCALE GENOMIC DNA]</scope>
    <source>
        <strain evidence="1 2">PCC 6912</strain>
    </source>
</reference>
<name>A0A3S0XL75_CHLFR</name>
<dbReference type="Gene3D" id="3.40.50.300">
    <property type="entry name" value="P-loop containing nucleotide triphosphate hydrolases"/>
    <property type="match status" value="1"/>
</dbReference>
<organism evidence="1 2">
    <name type="scientific">Chlorogloeopsis fritschii PCC 6912</name>
    <dbReference type="NCBI Taxonomy" id="211165"/>
    <lineage>
        <taxon>Bacteria</taxon>
        <taxon>Bacillati</taxon>
        <taxon>Cyanobacteriota</taxon>
        <taxon>Cyanophyceae</taxon>
        <taxon>Nostocales</taxon>
        <taxon>Chlorogloeopsidaceae</taxon>
        <taxon>Chlorogloeopsis</taxon>
    </lineage>
</organism>
<evidence type="ECO:0000313" key="2">
    <source>
        <dbReference type="Proteomes" id="UP000268857"/>
    </source>
</evidence>
<dbReference type="SUPFAM" id="SSF52540">
    <property type="entry name" value="P-loop containing nucleoside triphosphate hydrolases"/>
    <property type="match status" value="1"/>
</dbReference>
<dbReference type="RefSeq" id="WP_016879874.1">
    <property type="nucleotide sequence ID" value="NZ_AJLN01000161.1"/>
</dbReference>
<dbReference type="Gene3D" id="1.25.40.10">
    <property type="entry name" value="Tetratricopeptide repeat domain"/>
    <property type="match status" value="1"/>
</dbReference>
<keyword evidence="2" id="KW-1185">Reference proteome</keyword>
<protein>
    <submittedName>
        <fullName evidence="1">Uncharacterized protein</fullName>
    </submittedName>
</protein>
<dbReference type="EMBL" id="RSCJ01000045">
    <property type="protein sequence ID" value="RUR72606.1"/>
    <property type="molecule type" value="Genomic_DNA"/>
</dbReference>
<comment type="caution">
    <text evidence="1">The sequence shown here is derived from an EMBL/GenBank/DDBJ whole genome shotgun (WGS) entry which is preliminary data.</text>
</comment>
<gene>
    <name evidence="1" type="ORF">PCC6912_61630</name>
</gene>
<evidence type="ECO:0000313" key="1">
    <source>
        <dbReference type="EMBL" id="RUR72606.1"/>
    </source>
</evidence>
<dbReference type="Proteomes" id="UP000268857">
    <property type="component" value="Unassembled WGS sequence"/>
</dbReference>
<proteinExistence type="predicted"/>